<dbReference type="PANTHER" id="PTHR31438:SF1">
    <property type="entry name" value="LYSINE N-ACYLTRANSFERASE C17G9.06C-RELATED"/>
    <property type="match status" value="1"/>
</dbReference>
<dbReference type="Pfam" id="PF13523">
    <property type="entry name" value="Acetyltransf_8"/>
    <property type="match status" value="1"/>
</dbReference>
<accession>A0A8H6LZY7</accession>
<feature type="region of interest" description="Disordered" evidence="2">
    <location>
        <begin position="118"/>
        <end position="151"/>
    </location>
</feature>
<proteinExistence type="inferred from homology"/>
<dbReference type="GO" id="GO:0016410">
    <property type="term" value="F:N-acyltransferase activity"/>
    <property type="evidence" value="ECO:0007669"/>
    <property type="project" value="TreeGrafter"/>
</dbReference>
<organism evidence="4 5">
    <name type="scientific">Ephemerocybe angulata</name>
    <dbReference type="NCBI Taxonomy" id="980116"/>
    <lineage>
        <taxon>Eukaryota</taxon>
        <taxon>Fungi</taxon>
        <taxon>Dikarya</taxon>
        <taxon>Basidiomycota</taxon>
        <taxon>Agaricomycotina</taxon>
        <taxon>Agaricomycetes</taxon>
        <taxon>Agaricomycetidae</taxon>
        <taxon>Agaricales</taxon>
        <taxon>Agaricineae</taxon>
        <taxon>Psathyrellaceae</taxon>
        <taxon>Ephemerocybe</taxon>
    </lineage>
</organism>
<reference evidence="4 5" key="1">
    <citation type="submission" date="2020-07" db="EMBL/GenBank/DDBJ databases">
        <title>Comparative genomics of pyrophilous fungi reveals a link between fire events and developmental genes.</title>
        <authorList>
            <consortium name="DOE Joint Genome Institute"/>
            <person name="Steindorff A.S."/>
            <person name="Carver A."/>
            <person name="Calhoun S."/>
            <person name="Stillman K."/>
            <person name="Liu H."/>
            <person name="Lipzen A."/>
            <person name="Pangilinan J."/>
            <person name="Labutti K."/>
            <person name="Bruns T.D."/>
            <person name="Grigoriev I.V."/>
        </authorList>
    </citation>
    <scope>NUCLEOTIDE SEQUENCE [LARGE SCALE GENOMIC DNA]</scope>
    <source>
        <strain evidence="4 5">CBS 144469</strain>
    </source>
</reference>
<dbReference type="GO" id="GO:0019290">
    <property type="term" value="P:siderophore biosynthetic process"/>
    <property type="evidence" value="ECO:0007669"/>
    <property type="project" value="InterPro"/>
</dbReference>
<keyword evidence="5" id="KW-1185">Reference proteome</keyword>
<dbReference type="PANTHER" id="PTHR31438">
    <property type="entry name" value="LYSINE N-ACYLTRANSFERASE C17G9.06C-RELATED"/>
    <property type="match status" value="1"/>
</dbReference>
<evidence type="ECO:0000259" key="3">
    <source>
        <dbReference type="SMART" id="SM01006"/>
    </source>
</evidence>
<evidence type="ECO:0000313" key="4">
    <source>
        <dbReference type="EMBL" id="KAF6750333.1"/>
    </source>
</evidence>
<dbReference type="AlphaFoldDB" id="A0A8H6LZY7"/>
<keyword evidence="4" id="KW-0808">Transferase</keyword>
<feature type="domain" description="Acyltransferase MbtK/IucB-like conserved" evidence="3">
    <location>
        <begin position="349"/>
        <end position="396"/>
    </location>
</feature>
<dbReference type="Gene3D" id="3.40.630.30">
    <property type="match status" value="1"/>
</dbReference>
<keyword evidence="4" id="KW-0012">Acyltransferase</keyword>
<evidence type="ECO:0000256" key="2">
    <source>
        <dbReference type="SAM" id="MobiDB-lite"/>
    </source>
</evidence>
<feature type="region of interest" description="Disordered" evidence="2">
    <location>
        <begin position="205"/>
        <end position="230"/>
    </location>
</feature>
<sequence>MATSTDTANTNGWADGKADVNGRLDAISKHLAAERLVLVLPDGGRVTTAKGGESNTTKGGERGTILVDGVAVAEYAVDRERTFALDITAVGTPFEGRTTHVPRYPLVVLSVPSAASSLSPPPSSAASSTTSPSSAASLTTSPAAPSPTTTSPAAMKLEDVWVALYALFTMYHAQEQVPLSVGALENWEAVVEYLLASGLARTHPSLSSASTATSSTTSSLPSSTTSSFPPTTKQANEIYFVSRAAFWQAAGTAGFHPRLNWLLQKSVPPPFPSVPSFTRNEKVIAKHPLRARKPAPGQVLYRRWCAAVGQMLELVCFDLEGVMDAPGEFVEVDEEEEGEGGKGKGGGKRKVRLSKHLAAFHKWHNDPRVAAAWGEAGSVAKHRAYIEGQYRDEHSVPCIFNWDGEMMGYVEVNWTREDHVREHFPEDLGVGMWDRGIHVLVGERRFLGAVRSEIWMRSLCHYIFLNDPRTNRVVGEPDHGNPAILRLVDDSGFYKPNTFDFPYKRSTLVLHPREKFFVQCNLY</sequence>
<comment type="similarity">
    <text evidence="1">Belongs to the lysine N-acyltransferase MbtK family.</text>
</comment>
<evidence type="ECO:0000313" key="5">
    <source>
        <dbReference type="Proteomes" id="UP000521943"/>
    </source>
</evidence>
<dbReference type="OrthoDB" id="4250781at2759"/>
<dbReference type="EMBL" id="JACGCI010000057">
    <property type="protein sequence ID" value="KAF6750333.1"/>
    <property type="molecule type" value="Genomic_DNA"/>
</dbReference>
<dbReference type="SMART" id="SM01006">
    <property type="entry name" value="AlcB"/>
    <property type="match status" value="1"/>
</dbReference>
<dbReference type="Proteomes" id="UP000521943">
    <property type="component" value="Unassembled WGS sequence"/>
</dbReference>
<name>A0A8H6LZY7_9AGAR</name>
<dbReference type="SUPFAM" id="SSF55729">
    <property type="entry name" value="Acyl-CoA N-acyltransferases (Nat)"/>
    <property type="match status" value="1"/>
</dbReference>
<gene>
    <name evidence="4" type="ORF">DFP72DRAFT_910800</name>
</gene>
<protein>
    <submittedName>
        <fullName evidence="4">Acyl-CoA N-acyltransferase</fullName>
    </submittedName>
</protein>
<dbReference type="InterPro" id="IPR016181">
    <property type="entry name" value="Acyl_CoA_acyltransferase"/>
</dbReference>
<evidence type="ECO:0000256" key="1">
    <source>
        <dbReference type="ARBA" id="ARBA00009893"/>
    </source>
</evidence>
<dbReference type="InterPro" id="IPR019432">
    <property type="entry name" value="Acyltransferase_MbtK/IucB-like"/>
</dbReference>
<comment type="caution">
    <text evidence="4">The sequence shown here is derived from an EMBL/GenBank/DDBJ whole genome shotgun (WGS) entry which is preliminary data.</text>
</comment>